<evidence type="ECO:0000313" key="2">
    <source>
        <dbReference type="EMBL" id="PPK45957.1"/>
    </source>
</evidence>
<dbReference type="SUPFAM" id="SSF55729">
    <property type="entry name" value="Acyl-CoA N-acyltransferases (Nat)"/>
    <property type="match status" value="1"/>
</dbReference>
<protein>
    <recommendedName>
        <fullName evidence="1">N-acetyltransferase domain-containing protein</fullName>
    </recommendedName>
</protein>
<dbReference type="InterPro" id="IPR018656">
    <property type="entry name" value="DUF2087"/>
</dbReference>
<dbReference type="Pfam" id="PF00583">
    <property type="entry name" value="Acetyltransf_1"/>
    <property type="match status" value="1"/>
</dbReference>
<proteinExistence type="predicted"/>
<dbReference type="Proteomes" id="UP000239863">
    <property type="component" value="Unassembled WGS sequence"/>
</dbReference>
<dbReference type="AlphaFoldDB" id="A0A2S6FVD7"/>
<dbReference type="GO" id="GO:0016747">
    <property type="term" value="F:acyltransferase activity, transferring groups other than amino-acyl groups"/>
    <property type="evidence" value="ECO:0007669"/>
    <property type="project" value="InterPro"/>
</dbReference>
<comment type="caution">
    <text evidence="2">The sequence shown here is derived from an EMBL/GenBank/DDBJ whole genome shotgun (WGS) entry which is preliminary data.</text>
</comment>
<accession>A0A2S6FVD7</accession>
<evidence type="ECO:0000313" key="3">
    <source>
        <dbReference type="Proteomes" id="UP000239863"/>
    </source>
</evidence>
<dbReference type="Gene3D" id="3.40.630.30">
    <property type="match status" value="1"/>
</dbReference>
<dbReference type="EMBL" id="PTIS01000018">
    <property type="protein sequence ID" value="PPK45957.1"/>
    <property type="molecule type" value="Genomic_DNA"/>
</dbReference>
<evidence type="ECO:0000259" key="1">
    <source>
        <dbReference type="PROSITE" id="PS51186"/>
    </source>
</evidence>
<dbReference type="Pfam" id="PF09860">
    <property type="entry name" value="DUF2087"/>
    <property type="match status" value="1"/>
</dbReference>
<dbReference type="RefSeq" id="WP_104410539.1">
    <property type="nucleotide sequence ID" value="NZ_PTIS01000018.1"/>
</dbReference>
<dbReference type="CDD" id="cd04301">
    <property type="entry name" value="NAT_SF"/>
    <property type="match status" value="1"/>
</dbReference>
<feature type="domain" description="N-acetyltransferase" evidence="1">
    <location>
        <begin position="109"/>
        <end position="269"/>
    </location>
</feature>
<gene>
    <name evidence="2" type="ORF">BD821_11839</name>
</gene>
<organism evidence="2 3">
    <name type="scientific">Clostridium algidicarnis DSM 15099</name>
    <dbReference type="NCBI Taxonomy" id="1121295"/>
    <lineage>
        <taxon>Bacteria</taxon>
        <taxon>Bacillati</taxon>
        <taxon>Bacillota</taxon>
        <taxon>Clostridia</taxon>
        <taxon>Eubacteriales</taxon>
        <taxon>Clostridiaceae</taxon>
        <taxon>Clostridium</taxon>
    </lineage>
</organism>
<name>A0A2S6FVD7_9CLOT</name>
<reference evidence="2 3" key="1">
    <citation type="submission" date="2018-02" db="EMBL/GenBank/DDBJ databases">
        <title>Genomic Encyclopedia of Archaeal and Bacterial Type Strains, Phase II (KMG-II): from individual species to whole genera.</title>
        <authorList>
            <person name="Goeker M."/>
        </authorList>
    </citation>
    <scope>NUCLEOTIDE SEQUENCE [LARGE SCALE GENOMIC DNA]</scope>
    <source>
        <strain evidence="2 3">DSM 15099</strain>
    </source>
</reference>
<dbReference type="OrthoDB" id="9782266at2"/>
<dbReference type="PROSITE" id="PS51186">
    <property type="entry name" value="GNAT"/>
    <property type="match status" value="1"/>
</dbReference>
<dbReference type="InterPro" id="IPR016181">
    <property type="entry name" value="Acyl_CoA_acyltransferase"/>
</dbReference>
<sequence length="269" mass="31128">MSVENKIKNYIDKDYKIKAWPSKVKYRLMVLEYISSKFQVGVMYSEKEVTEILAASFTFADGCFLRRELFDNGFLNRTNDGSKYWKVGPTLMEEFGETSRLIIKDSVKDECESLQRLYESGKYLKDIIGDSFEADHIYKCLADGDLPPITNANKKYYKIKSIYLKETSELIGFIDMYHGYPEEKTLWIGYMYINCSFQRKGFGQEVVEYICNETQKIKLNKISLGVSLKNWQGLRFWSKCGFNTIIGISGDGECTLDSLAFMGLEKKLD</sequence>
<dbReference type="InterPro" id="IPR000182">
    <property type="entry name" value="GNAT_dom"/>
</dbReference>